<evidence type="ECO:0000256" key="1">
    <source>
        <dbReference type="SAM" id="Coils"/>
    </source>
</evidence>
<dbReference type="Proteomes" id="UP001232063">
    <property type="component" value="Unassembled WGS sequence"/>
</dbReference>
<evidence type="ECO:0000313" key="5">
    <source>
        <dbReference type="Proteomes" id="UP001232063"/>
    </source>
</evidence>
<keyword evidence="2" id="KW-0472">Membrane</keyword>
<dbReference type="InterPro" id="IPR016047">
    <property type="entry name" value="M23ase_b-sheet_dom"/>
</dbReference>
<evidence type="ECO:0000259" key="3">
    <source>
        <dbReference type="Pfam" id="PF01551"/>
    </source>
</evidence>
<dbReference type="EMBL" id="JASJOU010000001">
    <property type="protein sequence ID" value="MDJ1500092.1"/>
    <property type="molecule type" value="Genomic_DNA"/>
</dbReference>
<sequence>MARIKYYYDTETCKYERVKVKPSDVAINILGFVSVAFLCSLALMPLYNSYFRSDREEALQRENQELKLYYEVMNKELQKTTQMLSALRERDDNIYRVIFEASPIPESVREAGVGGVDRYKEILEKGLKNEELILSTRQKIDKLKKKMYIQTKSYDEIVTLVNNKTKMLASLPAIQPVSNKELKRLASGFGMRMHPIYKVMKMHTGVDFACQRGTPIYATGDGVISVAVHNSGGYGNEVQVSHGYGYITLYAHMERFIVHTGQRVKRGQLIGYVGSTGTSVSPHLHYEVLHNGQKVNPIHFFYNDLTPMEYQKLLELASVENQSLS</sequence>
<comment type="caution">
    <text evidence="4">The sequence shown here is derived from an EMBL/GenBank/DDBJ whole genome shotgun (WGS) entry which is preliminary data.</text>
</comment>
<feature type="domain" description="M23ase beta-sheet core" evidence="3">
    <location>
        <begin position="201"/>
        <end position="297"/>
    </location>
</feature>
<keyword evidence="2" id="KW-1133">Transmembrane helix</keyword>
<dbReference type="CDD" id="cd12797">
    <property type="entry name" value="M23_peptidase"/>
    <property type="match status" value="1"/>
</dbReference>
<gene>
    <name evidence="4" type="ORF">QNI22_05525</name>
</gene>
<dbReference type="Pfam" id="PF01551">
    <property type="entry name" value="Peptidase_M23"/>
    <property type="match status" value="1"/>
</dbReference>
<dbReference type="FunFam" id="2.70.70.10:FF:000006">
    <property type="entry name" value="M23 family peptidase"/>
    <property type="match status" value="1"/>
</dbReference>
<dbReference type="RefSeq" id="WP_314509618.1">
    <property type="nucleotide sequence ID" value="NZ_JASJOU010000001.1"/>
</dbReference>
<dbReference type="SUPFAM" id="SSF51261">
    <property type="entry name" value="Duplicated hybrid motif"/>
    <property type="match status" value="1"/>
</dbReference>
<dbReference type="GO" id="GO:0004222">
    <property type="term" value="F:metalloendopeptidase activity"/>
    <property type="evidence" value="ECO:0007669"/>
    <property type="project" value="TreeGrafter"/>
</dbReference>
<keyword evidence="2" id="KW-0812">Transmembrane</keyword>
<keyword evidence="1" id="KW-0175">Coiled coil</keyword>
<dbReference type="PANTHER" id="PTHR21666:SF286">
    <property type="entry name" value="LIPOPROTEIN NLPD"/>
    <property type="match status" value="1"/>
</dbReference>
<protein>
    <submittedName>
        <fullName evidence="4">Peptidoglycan DD-metalloendopeptidase family protein</fullName>
    </submittedName>
</protein>
<feature type="transmembrane region" description="Helical" evidence="2">
    <location>
        <begin position="25"/>
        <end position="47"/>
    </location>
</feature>
<proteinExistence type="predicted"/>
<dbReference type="InterPro" id="IPR050570">
    <property type="entry name" value="Cell_wall_metabolism_enzyme"/>
</dbReference>
<organism evidence="4 5">
    <name type="scientific">Xanthocytophaga agilis</name>
    <dbReference type="NCBI Taxonomy" id="3048010"/>
    <lineage>
        <taxon>Bacteria</taxon>
        <taxon>Pseudomonadati</taxon>
        <taxon>Bacteroidota</taxon>
        <taxon>Cytophagia</taxon>
        <taxon>Cytophagales</taxon>
        <taxon>Rhodocytophagaceae</taxon>
        <taxon>Xanthocytophaga</taxon>
    </lineage>
</organism>
<feature type="coiled-coil region" evidence="1">
    <location>
        <begin position="56"/>
        <end position="90"/>
    </location>
</feature>
<reference evidence="4" key="1">
    <citation type="submission" date="2023-05" db="EMBL/GenBank/DDBJ databases">
        <authorList>
            <person name="Zhang X."/>
        </authorList>
    </citation>
    <scope>NUCLEOTIDE SEQUENCE</scope>
    <source>
        <strain evidence="4">BD1B2-1</strain>
    </source>
</reference>
<dbReference type="InterPro" id="IPR011055">
    <property type="entry name" value="Dup_hybrid_motif"/>
</dbReference>
<evidence type="ECO:0000256" key="2">
    <source>
        <dbReference type="SAM" id="Phobius"/>
    </source>
</evidence>
<dbReference type="Gene3D" id="3.10.450.350">
    <property type="match status" value="1"/>
</dbReference>
<dbReference type="Gene3D" id="2.70.70.10">
    <property type="entry name" value="Glucose Permease (Domain IIA)"/>
    <property type="match status" value="1"/>
</dbReference>
<dbReference type="AlphaFoldDB" id="A0AAE3R3P6"/>
<name>A0AAE3R3P6_9BACT</name>
<evidence type="ECO:0000313" key="4">
    <source>
        <dbReference type="EMBL" id="MDJ1500092.1"/>
    </source>
</evidence>
<dbReference type="PANTHER" id="PTHR21666">
    <property type="entry name" value="PEPTIDASE-RELATED"/>
    <property type="match status" value="1"/>
</dbReference>
<accession>A0AAE3R3P6</accession>
<keyword evidence="5" id="KW-1185">Reference proteome</keyword>